<reference evidence="2" key="1">
    <citation type="submission" date="2022-07" db="EMBL/GenBank/DDBJ databases">
        <title>Description and genome-wide analysis of Profundicola chukchiensis gen. nov., sp. nov., marine bacteria isolated from bottom sediments of the Chukchi Sea.</title>
        <authorList>
            <person name="Romanenko L."/>
            <person name="Otstavnykh N."/>
            <person name="Kurilenko V."/>
            <person name="Eremeev V."/>
            <person name="Velansky P."/>
            <person name="Mikhailov V."/>
            <person name="Isaeva M."/>
        </authorList>
    </citation>
    <scope>NUCLEOTIDE SEQUENCE</scope>
    <source>
        <strain evidence="2">KMM 9713</strain>
    </source>
</reference>
<dbReference type="AlphaFoldDB" id="A0A9X4N2P7"/>
<dbReference type="PROSITE" id="PS51257">
    <property type="entry name" value="PROKAR_LIPOPROTEIN"/>
    <property type="match status" value="1"/>
</dbReference>
<name>A0A9X4N2P7_9FLAO</name>
<feature type="region of interest" description="Disordered" evidence="1">
    <location>
        <begin position="21"/>
        <end position="59"/>
    </location>
</feature>
<evidence type="ECO:0008006" key="4">
    <source>
        <dbReference type="Google" id="ProtNLM"/>
    </source>
</evidence>
<evidence type="ECO:0000256" key="1">
    <source>
        <dbReference type="SAM" id="MobiDB-lite"/>
    </source>
</evidence>
<evidence type="ECO:0000313" key="3">
    <source>
        <dbReference type="Proteomes" id="UP001152599"/>
    </source>
</evidence>
<dbReference type="EMBL" id="JANCMU010000002">
    <property type="protein sequence ID" value="MDG4945759.1"/>
    <property type="molecule type" value="Genomic_DNA"/>
</dbReference>
<protein>
    <recommendedName>
        <fullName evidence="4">Lipoprotein</fullName>
    </recommendedName>
</protein>
<dbReference type="RefSeq" id="WP_304420323.1">
    <property type="nucleotide sequence ID" value="NZ_JANCMU010000002.1"/>
</dbReference>
<evidence type="ECO:0000313" key="2">
    <source>
        <dbReference type="EMBL" id="MDG4945759.1"/>
    </source>
</evidence>
<gene>
    <name evidence="2" type="ORF">NMK71_04975</name>
</gene>
<feature type="compositionally biased region" description="Polar residues" evidence="1">
    <location>
        <begin position="26"/>
        <end position="59"/>
    </location>
</feature>
<sequence length="121" mass="13513">MKRSLILVSLMFLIISCDSKSDSSLEETNNQSYIEENTETQTRGNVSVEETPQEMSASEKATINAYKRGYEDGKMAYGLPASETASADEVIMAKGYNFSGDDYYAYKKGYEDAMYGIPSKY</sequence>
<comment type="caution">
    <text evidence="2">The sequence shown here is derived from an EMBL/GenBank/DDBJ whole genome shotgun (WGS) entry which is preliminary data.</text>
</comment>
<accession>A0A9X4N2P7</accession>
<dbReference type="Proteomes" id="UP001152599">
    <property type="component" value="Unassembled WGS sequence"/>
</dbReference>
<proteinExistence type="predicted"/>
<keyword evidence="3" id="KW-1185">Reference proteome</keyword>
<organism evidence="2 3">
    <name type="scientific">Profundicola chukchiensis</name>
    <dbReference type="NCBI Taxonomy" id="2961959"/>
    <lineage>
        <taxon>Bacteria</taxon>
        <taxon>Pseudomonadati</taxon>
        <taxon>Bacteroidota</taxon>
        <taxon>Flavobacteriia</taxon>
        <taxon>Flavobacteriales</taxon>
        <taxon>Weeksellaceae</taxon>
        <taxon>Profundicola</taxon>
    </lineage>
</organism>